<dbReference type="PROSITE" id="PS50011">
    <property type="entry name" value="PROTEIN_KINASE_DOM"/>
    <property type="match status" value="1"/>
</dbReference>
<evidence type="ECO:0000256" key="5">
    <source>
        <dbReference type="ARBA" id="ARBA00022777"/>
    </source>
</evidence>
<dbReference type="GO" id="GO:0045806">
    <property type="term" value="P:negative regulation of endocytosis"/>
    <property type="evidence" value="ECO:0007669"/>
    <property type="project" value="EnsemblFungi"/>
</dbReference>
<feature type="region of interest" description="Disordered" evidence="10">
    <location>
        <begin position="323"/>
        <end position="347"/>
    </location>
</feature>
<name>Q6FNJ0_CANGA</name>
<feature type="compositionally biased region" description="Polar residues" evidence="10">
    <location>
        <begin position="612"/>
        <end position="639"/>
    </location>
</feature>
<dbReference type="AlphaFoldDB" id="Q6FNJ0"/>
<dbReference type="HOGENOM" id="CLU_000288_82_4_1"/>
<keyword evidence="2" id="KW-0723">Serine/threonine-protein kinase</keyword>
<evidence type="ECO:0000313" key="13">
    <source>
        <dbReference type="EMBL" id="CAG61155.1"/>
    </source>
</evidence>
<evidence type="ECO:0000256" key="2">
    <source>
        <dbReference type="ARBA" id="ARBA00022527"/>
    </source>
</evidence>
<evidence type="ECO:0000256" key="1">
    <source>
        <dbReference type="ARBA" id="ARBA00012513"/>
    </source>
</evidence>
<dbReference type="GO" id="GO:0004674">
    <property type="term" value="F:protein serine/threonine kinase activity"/>
    <property type="evidence" value="ECO:0007669"/>
    <property type="project" value="UniProtKB-KW"/>
</dbReference>
<dbReference type="GO" id="GO:0005794">
    <property type="term" value="C:Golgi apparatus"/>
    <property type="evidence" value="ECO:0007669"/>
    <property type="project" value="EnsemblFungi"/>
</dbReference>
<feature type="region of interest" description="Disordered" evidence="10">
    <location>
        <begin position="606"/>
        <end position="639"/>
    </location>
</feature>
<dbReference type="GO" id="GO:0005886">
    <property type="term" value="C:plasma membrane"/>
    <property type="evidence" value="ECO:0007669"/>
    <property type="project" value="EnsemblFungi"/>
</dbReference>
<gene>
    <name evidence="12 13" type="ordered locus">CAGL0J11308g</name>
</gene>
<evidence type="ECO:0000256" key="8">
    <source>
        <dbReference type="ARBA" id="ARBA00048679"/>
    </source>
</evidence>
<keyword evidence="4 9" id="KW-0547">Nucleotide-binding</keyword>
<dbReference type="InterPro" id="IPR000719">
    <property type="entry name" value="Prot_kinase_dom"/>
</dbReference>
<protein>
    <recommendedName>
        <fullName evidence="1">non-specific serine/threonine protein kinase</fullName>
        <ecNumber evidence="1">2.7.11.1</ecNumber>
    </recommendedName>
</protein>
<dbReference type="EC" id="2.7.11.1" evidence="1"/>
<dbReference type="InterPro" id="IPR008271">
    <property type="entry name" value="Ser/Thr_kinase_AS"/>
</dbReference>
<sequence>MSSLTKLLQEKNNKEVKTEPTIREESVGEAVGEAVPYYDGRSVLGSSLMSTNFAQTATAYGSSLQMKERASYMDKHANGSLQYGYSSSLAVPTKNGGKMHSSSAKQLPSLSTSIPYAVPNSNKESTHNGSVGSSLSSSWVDQYGGGMPSNISAIDSNVISSPKVDNVEPRFVISKEKFHKSSQDNQAHTVSRSSSLSSQLGNLFFSKNTTTNNGSSSPGNSSSIQTINGRDIPNATATQIPKPTRARQSSIYSSSRQPSRSSYNDTYFGSPSSLHENQPSQSVPRSHHSSIADFKRFFKKSTSTSVTSMSMLSDSPVSGSFITGDSTLGTQHTQQSHGFNSESLHKQSSFSSNSGDIIYTNNYETSIPFSKRYSRTGEELGAGAGGSVKLVKRIADNSVFAVKEFRSKHENESKRDYIKKITSEYCIGTTLNHPNIIETVEIVYEDNRIFQVMEYCDYDLFAIVMSNKMSYEEICCCFKQILCGVQYLHSIGLAHRDLKLDNCVINSKGIVKLIDFGAAVVFSYPFSKTLVEASGIVGSDPYLAPEVCIFTKYDPRPVDIWSTAIIFACMILKKFPWKIPKLRDNSFKLFCSGRNCDSLSALVTRTPEPPSYDSSEFSPSKPSHYDSANSADPENSSIGPQRLLHALPEESQHIIGRMVDLAPACRSNIEEVLEDSWIKSIDMCHMESNGLVMKYVGGTDHTHTQVDQSEAHIAGLEKKKKKAKNKDK</sequence>
<feature type="compositionally biased region" description="Low complexity" evidence="10">
    <location>
        <begin position="207"/>
        <end position="223"/>
    </location>
</feature>
<dbReference type="PANTHER" id="PTHR24343">
    <property type="entry name" value="SERINE/THREONINE KINASE"/>
    <property type="match status" value="1"/>
</dbReference>
<accession>Q6FNJ0</accession>
<dbReference type="CGD" id="CAL0133530">
    <property type="gene designation" value="CAGL0J11308g"/>
</dbReference>
<dbReference type="Gene3D" id="1.10.510.10">
    <property type="entry name" value="Transferase(Phosphotransferase) domain 1"/>
    <property type="match status" value="1"/>
</dbReference>
<comment type="catalytic activity">
    <reaction evidence="8">
        <text>L-seryl-[protein] + ATP = O-phospho-L-seryl-[protein] + ADP + H(+)</text>
        <dbReference type="Rhea" id="RHEA:17989"/>
        <dbReference type="Rhea" id="RHEA-COMP:9863"/>
        <dbReference type="Rhea" id="RHEA-COMP:11604"/>
        <dbReference type="ChEBI" id="CHEBI:15378"/>
        <dbReference type="ChEBI" id="CHEBI:29999"/>
        <dbReference type="ChEBI" id="CHEBI:30616"/>
        <dbReference type="ChEBI" id="CHEBI:83421"/>
        <dbReference type="ChEBI" id="CHEBI:456216"/>
        <dbReference type="EC" id="2.7.11.1"/>
    </reaction>
</comment>
<dbReference type="InParanoid" id="Q6FNJ0"/>
<dbReference type="SUPFAM" id="SSF56112">
    <property type="entry name" value="Protein kinase-like (PK-like)"/>
    <property type="match status" value="1"/>
</dbReference>
<evidence type="ECO:0000256" key="10">
    <source>
        <dbReference type="SAM" id="MobiDB-lite"/>
    </source>
</evidence>
<evidence type="ECO:0000256" key="3">
    <source>
        <dbReference type="ARBA" id="ARBA00022679"/>
    </source>
</evidence>
<dbReference type="STRING" id="284593.Q6FNJ0"/>
<proteinExistence type="predicted"/>
<keyword evidence="5" id="KW-0418">Kinase</keyword>
<feature type="compositionally biased region" description="Basic and acidic residues" evidence="10">
    <location>
        <begin position="8"/>
        <end position="26"/>
    </location>
</feature>
<reference evidence="13 14" key="1">
    <citation type="journal article" date="2004" name="Nature">
        <title>Genome evolution in yeasts.</title>
        <authorList>
            <consortium name="Genolevures"/>
            <person name="Dujon B."/>
            <person name="Sherman D."/>
            <person name="Fischer G."/>
            <person name="Durrens P."/>
            <person name="Casaregola S."/>
            <person name="Lafontaine I."/>
            <person name="de Montigny J."/>
            <person name="Marck C."/>
            <person name="Neuveglise C."/>
            <person name="Talla E."/>
            <person name="Goffard N."/>
            <person name="Frangeul L."/>
            <person name="Aigle M."/>
            <person name="Anthouard V."/>
            <person name="Babour A."/>
            <person name="Barbe V."/>
            <person name="Barnay S."/>
            <person name="Blanchin S."/>
            <person name="Beckerich J.M."/>
            <person name="Beyne E."/>
            <person name="Bleykasten C."/>
            <person name="Boisrame A."/>
            <person name="Boyer J."/>
            <person name="Cattolico L."/>
            <person name="Confanioleri F."/>
            <person name="de Daruvar A."/>
            <person name="Despons L."/>
            <person name="Fabre E."/>
            <person name="Fairhead C."/>
            <person name="Ferry-Dumazet H."/>
            <person name="Groppi A."/>
            <person name="Hantraye F."/>
            <person name="Hennequin C."/>
            <person name="Jauniaux N."/>
            <person name="Joyet P."/>
            <person name="Kachouri R."/>
            <person name="Kerrest A."/>
            <person name="Koszul R."/>
            <person name="Lemaire M."/>
            <person name="Lesur I."/>
            <person name="Ma L."/>
            <person name="Muller H."/>
            <person name="Nicaud J.M."/>
            <person name="Nikolski M."/>
            <person name="Oztas S."/>
            <person name="Ozier-Kalogeropoulos O."/>
            <person name="Pellenz S."/>
            <person name="Potier S."/>
            <person name="Richard G.F."/>
            <person name="Straub M.L."/>
            <person name="Suleau A."/>
            <person name="Swennene D."/>
            <person name="Tekaia F."/>
            <person name="Wesolowski-Louvel M."/>
            <person name="Westhof E."/>
            <person name="Wirth B."/>
            <person name="Zeniou-Meyer M."/>
            <person name="Zivanovic I."/>
            <person name="Bolotin-Fukuhara M."/>
            <person name="Thierry A."/>
            <person name="Bouchier C."/>
            <person name="Caudron B."/>
            <person name="Scarpelli C."/>
            <person name="Gaillardin C."/>
            <person name="Weissenbach J."/>
            <person name="Wincker P."/>
            <person name="Souciet J.L."/>
        </authorList>
    </citation>
    <scope>NUCLEOTIDE SEQUENCE [LARGE SCALE GENOMIC DNA]</scope>
    <source>
        <strain evidence="14">ATCC 2001 / BCRC 20586 / JCM 3761 / NBRC 0622 / NRRL Y-65 / CBS 138</strain>
    </source>
</reference>
<dbReference type="GO" id="GO:0090153">
    <property type="term" value="P:regulation of sphingolipid biosynthetic process"/>
    <property type="evidence" value="ECO:0007669"/>
    <property type="project" value="EnsemblFungi"/>
</dbReference>
<evidence type="ECO:0000256" key="7">
    <source>
        <dbReference type="ARBA" id="ARBA00047899"/>
    </source>
</evidence>
<dbReference type="InterPro" id="IPR011009">
    <property type="entry name" value="Kinase-like_dom_sf"/>
</dbReference>
<dbReference type="Proteomes" id="UP000002428">
    <property type="component" value="Chromosome J"/>
</dbReference>
<keyword evidence="6 9" id="KW-0067">ATP-binding</keyword>
<evidence type="ECO:0000313" key="14">
    <source>
        <dbReference type="Proteomes" id="UP000002428"/>
    </source>
</evidence>
<comment type="catalytic activity">
    <reaction evidence="7">
        <text>L-threonyl-[protein] + ATP = O-phospho-L-threonyl-[protein] + ADP + H(+)</text>
        <dbReference type="Rhea" id="RHEA:46608"/>
        <dbReference type="Rhea" id="RHEA-COMP:11060"/>
        <dbReference type="Rhea" id="RHEA-COMP:11605"/>
        <dbReference type="ChEBI" id="CHEBI:15378"/>
        <dbReference type="ChEBI" id="CHEBI:30013"/>
        <dbReference type="ChEBI" id="CHEBI:30616"/>
        <dbReference type="ChEBI" id="CHEBI:61977"/>
        <dbReference type="ChEBI" id="CHEBI:456216"/>
        <dbReference type="EC" id="2.7.11.1"/>
    </reaction>
</comment>
<feature type="region of interest" description="Disordered" evidence="10">
    <location>
        <begin position="207"/>
        <end position="288"/>
    </location>
</feature>
<dbReference type="VEuPathDB" id="FungiDB:CAGL0J11308g"/>
<feature type="domain" description="Protein kinase" evidence="11">
    <location>
        <begin position="374"/>
        <end position="678"/>
    </location>
</feature>
<keyword evidence="3" id="KW-0808">Transferase</keyword>
<dbReference type="FunFam" id="1.10.510.10:FF:000919">
    <property type="entry name" value="NPR1p Protein kinase"/>
    <property type="match status" value="1"/>
</dbReference>
<dbReference type="OMA" id="LQVMEYC"/>
<keyword evidence="14" id="KW-1185">Reference proteome</keyword>
<evidence type="ECO:0000313" key="12">
    <source>
        <dbReference type="CGD" id="CAL0133530"/>
    </source>
</evidence>
<dbReference type="GO" id="GO:0005524">
    <property type="term" value="F:ATP binding"/>
    <property type="evidence" value="ECO:0007669"/>
    <property type="project" value="UniProtKB-UniRule"/>
</dbReference>
<evidence type="ECO:0000256" key="4">
    <source>
        <dbReference type="ARBA" id="ARBA00022741"/>
    </source>
</evidence>
<feature type="region of interest" description="Disordered" evidence="10">
    <location>
        <begin position="1"/>
        <end position="28"/>
    </location>
</feature>
<evidence type="ECO:0000256" key="9">
    <source>
        <dbReference type="PROSITE-ProRule" id="PRU10141"/>
    </source>
</evidence>
<dbReference type="eggNOG" id="KOG0590">
    <property type="taxonomic scope" value="Eukaryota"/>
</dbReference>
<feature type="compositionally biased region" description="Polar residues" evidence="10">
    <location>
        <begin position="264"/>
        <end position="284"/>
    </location>
</feature>
<evidence type="ECO:0000259" key="11">
    <source>
        <dbReference type="PROSITE" id="PS50011"/>
    </source>
</evidence>
<dbReference type="EMBL" id="CR380956">
    <property type="protein sequence ID" value="CAG61155.1"/>
    <property type="molecule type" value="Genomic_DNA"/>
</dbReference>
<evidence type="ECO:0000256" key="6">
    <source>
        <dbReference type="ARBA" id="ARBA00022840"/>
    </source>
</evidence>
<dbReference type="PANTHER" id="PTHR24343:SF113">
    <property type="entry name" value="NITROGEN PERMEASE REACTIVATOR PROTEIN-RELATED"/>
    <property type="match status" value="1"/>
</dbReference>
<feature type="binding site" evidence="9">
    <location>
        <position position="403"/>
    </location>
    <ligand>
        <name>ATP</name>
        <dbReference type="ChEBI" id="CHEBI:30616"/>
    </ligand>
</feature>
<dbReference type="KEGG" id="cgr:2889494"/>
<feature type="compositionally biased region" description="Low complexity" evidence="10">
    <location>
        <begin position="246"/>
        <end position="263"/>
    </location>
</feature>
<organism evidence="13 14">
    <name type="scientific">Candida glabrata (strain ATCC 2001 / BCRC 20586 / JCM 3761 / NBRC 0622 / NRRL Y-65 / CBS 138)</name>
    <name type="common">Yeast</name>
    <name type="synonym">Nakaseomyces glabratus</name>
    <dbReference type="NCBI Taxonomy" id="284593"/>
    <lineage>
        <taxon>Eukaryota</taxon>
        <taxon>Fungi</taxon>
        <taxon>Dikarya</taxon>
        <taxon>Ascomycota</taxon>
        <taxon>Saccharomycotina</taxon>
        <taxon>Saccharomycetes</taxon>
        <taxon>Saccharomycetales</taxon>
        <taxon>Saccharomycetaceae</taxon>
        <taxon>Nakaseomyces</taxon>
    </lineage>
</organism>
<dbReference type="PROSITE" id="PS00107">
    <property type="entry name" value="PROTEIN_KINASE_ATP"/>
    <property type="match status" value="1"/>
</dbReference>
<dbReference type="FunCoup" id="Q6FNJ0">
    <property type="interactions" value="334"/>
</dbReference>
<dbReference type="InterPro" id="IPR017441">
    <property type="entry name" value="Protein_kinase_ATP_BS"/>
</dbReference>
<dbReference type="GO" id="GO:0005829">
    <property type="term" value="C:cytosol"/>
    <property type="evidence" value="ECO:0007669"/>
    <property type="project" value="TreeGrafter"/>
</dbReference>
<dbReference type="SMART" id="SM00220">
    <property type="entry name" value="S_TKc"/>
    <property type="match status" value="1"/>
</dbReference>
<dbReference type="Pfam" id="PF00069">
    <property type="entry name" value="Pkinase"/>
    <property type="match status" value="1"/>
</dbReference>
<dbReference type="PROSITE" id="PS00108">
    <property type="entry name" value="PROTEIN_KINASE_ST"/>
    <property type="match status" value="1"/>
</dbReference>
<dbReference type="Gene3D" id="3.30.200.20">
    <property type="entry name" value="Phosphorylase Kinase, domain 1"/>
    <property type="match status" value="1"/>
</dbReference>
<dbReference type="FunFam" id="3.30.200.20:FF:000714">
    <property type="entry name" value="Nitrogen permease regulator"/>
    <property type="match status" value="1"/>
</dbReference>